<protein>
    <submittedName>
        <fullName evidence="1">Uncharacterized protein</fullName>
    </submittedName>
</protein>
<sequence>MWVQILCGLLLYKVLKRIFYDDDDLDVETSDSNAIFSVANRLEKLYGGKAYVGLRIPDPDTGSRQNIDIVLVTKGAKFSNAKTHSEIESLREAVVVSVKNLSGIVSINRDGSWVCEGDHRHRSRQYPDPVAEAKKQASILEAYLEQRGVALPEGYFSYKVILPNPKFSSIYSSNFPPEVITFDQWILLKPEQKNMLSGWIKGAFRGGKKEMQESIHQQLNFIFSTAPIWDRLEVKGNKYVLGEFLEFKGKQEDTQALRPIKRSKVSRLVIQKTSMFGLAPSRLQVLYCPRDYRSEGTSTSSEWKEVTVRSSTEVLFQPQDSNKIRKFKLSSILSMQLSA</sequence>
<reference evidence="2" key="1">
    <citation type="journal article" date="2023" name="G3 (Bethesda)">
        <title>Genome assembly and association tests identify interacting loci associated with vigor, precocity, and sex in interspecific pistachio rootstocks.</title>
        <authorList>
            <person name="Palmer W."/>
            <person name="Jacygrad E."/>
            <person name="Sagayaradj S."/>
            <person name="Cavanaugh K."/>
            <person name="Han R."/>
            <person name="Bertier L."/>
            <person name="Beede B."/>
            <person name="Kafkas S."/>
            <person name="Golino D."/>
            <person name="Preece J."/>
            <person name="Michelmore R."/>
        </authorList>
    </citation>
    <scope>NUCLEOTIDE SEQUENCE [LARGE SCALE GENOMIC DNA]</scope>
</reference>
<accession>A0ACC0ZUW2</accession>
<organism evidence="1 2">
    <name type="scientific">Pistacia atlantica</name>
    <dbReference type="NCBI Taxonomy" id="434234"/>
    <lineage>
        <taxon>Eukaryota</taxon>
        <taxon>Viridiplantae</taxon>
        <taxon>Streptophyta</taxon>
        <taxon>Embryophyta</taxon>
        <taxon>Tracheophyta</taxon>
        <taxon>Spermatophyta</taxon>
        <taxon>Magnoliopsida</taxon>
        <taxon>eudicotyledons</taxon>
        <taxon>Gunneridae</taxon>
        <taxon>Pentapetalae</taxon>
        <taxon>rosids</taxon>
        <taxon>malvids</taxon>
        <taxon>Sapindales</taxon>
        <taxon>Anacardiaceae</taxon>
        <taxon>Pistacia</taxon>
    </lineage>
</organism>
<dbReference type="Proteomes" id="UP001164250">
    <property type="component" value="Chromosome 13"/>
</dbReference>
<comment type="caution">
    <text evidence="1">The sequence shown here is derived from an EMBL/GenBank/DDBJ whole genome shotgun (WGS) entry which is preliminary data.</text>
</comment>
<evidence type="ECO:0000313" key="1">
    <source>
        <dbReference type="EMBL" id="KAJ0078753.1"/>
    </source>
</evidence>
<gene>
    <name evidence="1" type="ORF">Patl1_23725</name>
</gene>
<proteinExistence type="predicted"/>
<keyword evidence="2" id="KW-1185">Reference proteome</keyword>
<evidence type="ECO:0000313" key="2">
    <source>
        <dbReference type="Proteomes" id="UP001164250"/>
    </source>
</evidence>
<dbReference type="EMBL" id="CM047909">
    <property type="protein sequence ID" value="KAJ0078753.1"/>
    <property type="molecule type" value="Genomic_DNA"/>
</dbReference>
<name>A0ACC0ZUW2_9ROSI</name>